<dbReference type="RefSeq" id="WP_161741323.1">
    <property type="nucleotide sequence ID" value="NZ_JAAAMV010000001.1"/>
</dbReference>
<keyword evidence="4 8" id="KW-0645">Protease</keyword>
<evidence type="ECO:0000256" key="9">
    <source>
        <dbReference type="RuleBase" id="RU003355"/>
    </source>
</evidence>
<feature type="compositionally biased region" description="Gly residues" evidence="10">
    <location>
        <begin position="964"/>
        <end position="984"/>
    </location>
</feature>
<dbReference type="PROSITE" id="PS00138">
    <property type="entry name" value="SUBTILASE_SER"/>
    <property type="match status" value="1"/>
</dbReference>
<evidence type="ECO:0000256" key="8">
    <source>
        <dbReference type="PROSITE-ProRule" id="PRU01240"/>
    </source>
</evidence>
<dbReference type="InterPro" id="IPR050131">
    <property type="entry name" value="Peptidase_S8_subtilisin-like"/>
</dbReference>
<evidence type="ECO:0000256" key="3">
    <source>
        <dbReference type="ARBA" id="ARBA00022525"/>
    </source>
</evidence>
<feature type="domain" description="SLH" evidence="12">
    <location>
        <begin position="1217"/>
        <end position="1280"/>
    </location>
</feature>
<organism evidence="13 14">
    <name type="scientific">Paenibacillus glycinis</name>
    <dbReference type="NCBI Taxonomy" id="2697035"/>
    <lineage>
        <taxon>Bacteria</taxon>
        <taxon>Bacillati</taxon>
        <taxon>Bacillota</taxon>
        <taxon>Bacilli</taxon>
        <taxon>Bacillales</taxon>
        <taxon>Paenibacillaceae</taxon>
        <taxon>Paenibacillus</taxon>
    </lineage>
</organism>
<evidence type="ECO:0000313" key="14">
    <source>
        <dbReference type="Proteomes" id="UP000665561"/>
    </source>
</evidence>
<gene>
    <name evidence="13" type="ORF">GT019_03785</name>
</gene>
<feature type="active site" description="Charge relay system" evidence="8">
    <location>
        <position position="621"/>
    </location>
</feature>
<dbReference type="PRINTS" id="PR00723">
    <property type="entry name" value="SUBTILISIN"/>
</dbReference>
<dbReference type="InterPro" id="IPR023828">
    <property type="entry name" value="Peptidase_S8_Ser-AS"/>
</dbReference>
<dbReference type="InterPro" id="IPR036852">
    <property type="entry name" value="Peptidase_S8/S53_dom_sf"/>
</dbReference>
<proteinExistence type="inferred from homology"/>
<keyword evidence="3" id="KW-0964">Secreted</keyword>
<evidence type="ECO:0000256" key="10">
    <source>
        <dbReference type="SAM" id="MobiDB-lite"/>
    </source>
</evidence>
<reference evidence="13 14" key="1">
    <citation type="submission" date="2020-01" db="EMBL/GenBank/DDBJ databases">
        <title>Paenibacillus soybeanensis sp. nov. isolated from the nodules of soybean (Glycine max(L.) Merr).</title>
        <authorList>
            <person name="Wang H."/>
        </authorList>
    </citation>
    <scope>NUCLEOTIDE SEQUENCE [LARGE SCALE GENOMIC DNA]</scope>
    <source>
        <strain evidence="13 14">T1</strain>
    </source>
</reference>
<keyword evidence="14" id="KW-1185">Reference proteome</keyword>
<feature type="domain" description="SLH" evidence="12">
    <location>
        <begin position="1281"/>
        <end position="1339"/>
    </location>
</feature>
<dbReference type="InterPro" id="IPR003137">
    <property type="entry name" value="PA_domain"/>
</dbReference>
<feature type="active site" description="Charge relay system" evidence="8">
    <location>
        <position position="260"/>
    </location>
</feature>
<evidence type="ECO:0000256" key="1">
    <source>
        <dbReference type="ARBA" id="ARBA00011073"/>
    </source>
</evidence>
<dbReference type="Pfam" id="PF05922">
    <property type="entry name" value="Inhibitor_I9"/>
    <property type="match status" value="1"/>
</dbReference>
<dbReference type="PANTHER" id="PTHR43806">
    <property type="entry name" value="PEPTIDASE S8"/>
    <property type="match status" value="1"/>
</dbReference>
<keyword evidence="2" id="KW-0134">Cell wall</keyword>
<dbReference type="Gene3D" id="3.40.50.200">
    <property type="entry name" value="Peptidase S8/S53 domain"/>
    <property type="match status" value="2"/>
</dbReference>
<evidence type="ECO:0000256" key="6">
    <source>
        <dbReference type="ARBA" id="ARBA00022801"/>
    </source>
</evidence>
<dbReference type="CDD" id="cd07474">
    <property type="entry name" value="Peptidases_S8_subtilisin_Vpr-like"/>
    <property type="match status" value="1"/>
</dbReference>
<evidence type="ECO:0000256" key="4">
    <source>
        <dbReference type="ARBA" id="ARBA00022670"/>
    </source>
</evidence>
<dbReference type="InterPro" id="IPR046450">
    <property type="entry name" value="PA_dom_sf"/>
</dbReference>
<feature type="compositionally biased region" description="Polar residues" evidence="10">
    <location>
        <begin position="986"/>
        <end position="1000"/>
    </location>
</feature>
<dbReference type="Pfam" id="PF02225">
    <property type="entry name" value="PA"/>
    <property type="match status" value="1"/>
</dbReference>
<feature type="active site" description="Charge relay system" evidence="8">
    <location>
        <position position="217"/>
    </location>
</feature>
<comment type="caution">
    <text evidence="13">The sequence shown here is derived from an EMBL/GenBank/DDBJ whole genome shotgun (WGS) entry which is preliminary data.</text>
</comment>
<evidence type="ECO:0000259" key="12">
    <source>
        <dbReference type="PROSITE" id="PS51272"/>
    </source>
</evidence>
<dbReference type="InterPro" id="IPR001119">
    <property type="entry name" value="SLH_dom"/>
</dbReference>
<dbReference type="PROSITE" id="PS51272">
    <property type="entry name" value="SLH"/>
    <property type="match status" value="3"/>
</dbReference>
<dbReference type="InterPro" id="IPR000209">
    <property type="entry name" value="Peptidase_S8/S53_dom"/>
</dbReference>
<feature type="region of interest" description="Disordered" evidence="10">
    <location>
        <begin position="960"/>
        <end position="1003"/>
    </location>
</feature>
<evidence type="ECO:0000256" key="7">
    <source>
        <dbReference type="ARBA" id="ARBA00022825"/>
    </source>
</evidence>
<dbReference type="PROSITE" id="PS00137">
    <property type="entry name" value="SUBTILASE_HIS"/>
    <property type="match status" value="1"/>
</dbReference>
<evidence type="ECO:0000256" key="11">
    <source>
        <dbReference type="SAM" id="SignalP"/>
    </source>
</evidence>
<evidence type="ECO:0000256" key="2">
    <source>
        <dbReference type="ARBA" id="ARBA00022512"/>
    </source>
</evidence>
<dbReference type="SUPFAM" id="SSF52743">
    <property type="entry name" value="Subtilisin-like"/>
    <property type="match status" value="1"/>
</dbReference>
<dbReference type="EMBL" id="JAAAMV010000001">
    <property type="protein sequence ID" value="NBD22989.1"/>
    <property type="molecule type" value="Genomic_DNA"/>
</dbReference>
<dbReference type="PROSITE" id="PS51892">
    <property type="entry name" value="SUBTILASE"/>
    <property type="match status" value="1"/>
</dbReference>
<evidence type="ECO:0000256" key="5">
    <source>
        <dbReference type="ARBA" id="ARBA00022729"/>
    </source>
</evidence>
<accession>A0ABW9XK57</accession>
<comment type="similarity">
    <text evidence="1 8 9">Belongs to the peptidase S8 family.</text>
</comment>
<dbReference type="Pfam" id="PF00082">
    <property type="entry name" value="Peptidase_S8"/>
    <property type="match status" value="1"/>
</dbReference>
<keyword evidence="5 11" id="KW-0732">Signal</keyword>
<feature type="signal peptide" evidence="11">
    <location>
        <begin position="1"/>
        <end position="28"/>
    </location>
</feature>
<protein>
    <submittedName>
        <fullName evidence="13">S8 family serine peptidase</fullName>
    </submittedName>
</protein>
<dbReference type="Pfam" id="PF00395">
    <property type="entry name" value="SLH"/>
    <property type="match status" value="3"/>
</dbReference>
<dbReference type="PANTHER" id="PTHR43806:SF65">
    <property type="entry name" value="SERINE PROTEASE APRX"/>
    <property type="match status" value="1"/>
</dbReference>
<dbReference type="InterPro" id="IPR034213">
    <property type="entry name" value="S8_Vpr-like"/>
</dbReference>
<dbReference type="InterPro" id="IPR023827">
    <property type="entry name" value="Peptidase_S8_Asp-AS"/>
</dbReference>
<dbReference type="InterPro" id="IPR010259">
    <property type="entry name" value="S8pro/Inhibitor_I9"/>
</dbReference>
<feature type="domain" description="SLH" evidence="12">
    <location>
        <begin position="1341"/>
        <end position="1404"/>
    </location>
</feature>
<sequence>MHKTFAKVSSIIVSTAVLGAALFQPSYAAAGGVPTNGPLPAAVMAGSDLNLFETFADALKPTDNPIIARGIDTSSSKPVSVIVQLSAQPAAVGKYAASKGYKTLAAESTAKAVQNEQAAFMKSAKTSGISMDVGYRYSQVLNGMAITLPGNRIAQLAKLPGVRAIYRNRTYTAKPDLSYDAQAEDPRIDMDPLKQLGVDKAWAEGLTGKGLKVGVIDTGVDYVHPDLKGAFKGGHDSYYNDDDPYEDVPSEIEDNPGSTHGTHVSGTIAGRAVNANGKALQKGVAYESDLYVYKVLGGRFSTGTTSMIVDGIEHAVKDGMDVINLSLGDDATKDPYSAEAVAINNAALAGVVPVIAAGNAAMDAPYYYSLGSPSTAELGITVGAATSRIDTYETAASSSLTGQDYTLRAMAWAPGTDFAGLLGSDPIQAVYLGSGSENDYEEKDVAGKIVIISRVHSSRPLSFDSQIAFAKRNGAKAVVIFNGTTNALRDSPNLPTEVNLSESIPGRDGPIGYMGFLGQYSEFIPTFDMAGKEGRALVRAMLKQPDKPVTLTFDKPFASVSLDGDTIAEFSSRGPNQTDNFGIKPDIVAPGHRIRSSVPAYGLINPQADYAAAYARYSGTSMATPHVAGLALLLKEKYPDWTPSDIRAALANTSDPLKNEDGTLYDAYSQGAGRADVENALHSAALLKSLDEITILDKDMKPVKLPSEASSVAFGVIDPAGDAEAASTLQLKSVTDKPVTYVAKTELHEAFTNTPGHVTTPDWDDVAVKLTGLDAGGKLALGAGTARTFGLSVEAKPGAKPGVYEGTVVLESNGIPSLHLPFVFYIGKKPVDNEHPISFSLTNRIVSPQSPIDITLHFNGGYNILQLALLDNNGNYYGLLGNWSSNENGFVQFVPKGEYVIEDFNGSYLSPEQSGANGSFDLPSLPDGQYVLSAYAAYALNRFVFDQQFANITINVDHNYTGGEQPGDGDPGNGNPGGGNGEQPGSGTPQTSNPAPTPTKSDADVTASVIAADQKTIALDAKTSMAAGVLTATVDDAALDQALDGLKQSAAFVVDASTAEADEAELRFTPAQAQRLKSAPTGSSVVLAWNGASVALPLSALGSLEDGASLVIRIKKNEDSVKRFETAYPDANVIGTPIAFEAGCVKDDRETPLPISIKDTVTRAFLIEGDLQAANAGALYEDNGIVRPAPATFKAGKDGGTVVTVARPGFSTYAAAKRNVAFSDIGTSWAKDEIRKLAADFLMNGVDSATFAPKRNVTRAEFASMLVRALGLNAAHEAAPFSDVKGTDWFAGEVAAAQAAGLVTGDHGRFLPNAAISRQDLAVMLNRALKLLGVKPAASSGIAYDDARSFGAYAIEDIGAVTEAGLMNGIAAHGGRFFSPAEATTREAAAKVLYQLLQAAKRIN</sequence>
<dbReference type="SUPFAM" id="SSF52025">
    <property type="entry name" value="PA domain"/>
    <property type="match status" value="1"/>
</dbReference>
<keyword evidence="7 8" id="KW-0720">Serine protease</keyword>
<dbReference type="PROSITE" id="PS00136">
    <property type="entry name" value="SUBTILASE_ASP"/>
    <property type="match status" value="1"/>
</dbReference>
<name>A0ABW9XK57_9BACL</name>
<keyword evidence="6 8" id="KW-0378">Hydrolase</keyword>
<dbReference type="Proteomes" id="UP000665561">
    <property type="component" value="Unassembled WGS sequence"/>
</dbReference>
<evidence type="ECO:0000313" key="13">
    <source>
        <dbReference type="EMBL" id="NBD22989.1"/>
    </source>
</evidence>
<dbReference type="InterPro" id="IPR015500">
    <property type="entry name" value="Peptidase_S8_subtilisin-rel"/>
</dbReference>
<feature type="chain" id="PRO_5045224231" evidence="11">
    <location>
        <begin position="29"/>
        <end position="1404"/>
    </location>
</feature>
<dbReference type="InterPro" id="IPR022398">
    <property type="entry name" value="Peptidase_S8_His-AS"/>
</dbReference>